<comment type="caution">
    <text evidence="1">The sequence shown here is derived from an EMBL/GenBank/DDBJ whole genome shotgun (WGS) entry which is preliminary data.</text>
</comment>
<protein>
    <submittedName>
        <fullName evidence="1">Uncharacterized protein</fullName>
    </submittedName>
</protein>
<evidence type="ECO:0000313" key="1">
    <source>
        <dbReference type="EMBL" id="KAI3797830.1"/>
    </source>
</evidence>
<gene>
    <name evidence="1" type="ORF">L1987_33094</name>
</gene>
<sequence>MAGDKKAKERIGEMEEDTIDWSSKGMVPLVEVETQVMVVGLGRQVESGTTPDIGSAPNPNHEFKMHGESQTSCMGTGENNIKDLPSNGIKDKMFFFEVEKSNDDPFQIDDIINGSGKVEKEITKQAIPDLNSSMGAPPGENMEIQTENGGNKTHGGNNDNKESEEEIQATIEIGQMMGVDIRNNDELVRTVIQGKENRKRFP</sequence>
<reference evidence="2" key="1">
    <citation type="journal article" date="2022" name="Mol. Ecol. Resour.">
        <title>The genomes of chicory, endive, great burdock and yacon provide insights into Asteraceae palaeo-polyploidization history and plant inulin production.</title>
        <authorList>
            <person name="Fan W."/>
            <person name="Wang S."/>
            <person name="Wang H."/>
            <person name="Wang A."/>
            <person name="Jiang F."/>
            <person name="Liu H."/>
            <person name="Zhao H."/>
            <person name="Xu D."/>
            <person name="Zhang Y."/>
        </authorList>
    </citation>
    <scope>NUCLEOTIDE SEQUENCE [LARGE SCALE GENOMIC DNA]</scope>
    <source>
        <strain evidence="2">cv. Yunnan</strain>
    </source>
</reference>
<accession>A0ACB9HRE5</accession>
<organism evidence="1 2">
    <name type="scientific">Smallanthus sonchifolius</name>
    <dbReference type="NCBI Taxonomy" id="185202"/>
    <lineage>
        <taxon>Eukaryota</taxon>
        <taxon>Viridiplantae</taxon>
        <taxon>Streptophyta</taxon>
        <taxon>Embryophyta</taxon>
        <taxon>Tracheophyta</taxon>
        <taxon>Spermatophyta</taxon>
        <taxon>Magnoliopsida</taxon>
        <taxon>eudicotyledons</taxon>
        <taxon>Gunneridae</taxon>
        <taxon>Pentapetalae</taxon>
        <taxon>asterids</taxon>
        <taxon>campanulids</taxon>
        <taxon>Asterales</taxon>
        <taxon>Asteraceae</taxon>
        <taxon>Asteroideae</taxon>
        <taxon>Heliantheae alliance</taxon>
        <taxon>Millerieae</taxon>
        <taxon>Smallanthus</taxon>
    </lineage>
</organism>
<proteinExistence type="predicted"/>
<name>A0ACB9HRE5_9ASTR</name>
<keyword evidence="2" id="KW-1185">Reference proteome</keyword>
<dbReference type="EMBL" id="CM042028">
    <property type="protein sequence ID" value="KAI3797830.1"/>
    <property type="molecule type" value="Genomic_DNA"/>
</dbReference>
<dbReference type="Proteomes" id="UP001056120">
    <property type="component" value="Linkage Group LG11"/>
</dbReference>
<reference evidence="1 2" key="2">
    <citation type="journal article" date="2022" name="Mol. Ecol. Resour.">
        <title>The genomes of chicory, endive, great burdock and yacon provide insights into Asteraceae paleo-polyploidization history and plant inulin production.</title>
        <authorList>
            <person name="Fan W."/>
            <person name="Wang S."/>
            <person name="Wang H."/>
            <person name="Wang A."/>
            <person name="Jiang F."/>
            <person name="Liu H."/>
            <person name="Zhao H."/>
            <person name="Xu D."/>
            <person name="Zhang Y."/>
        </authorList>
    </citation>
    <scope>NUCLEOTIDE SEQUENCE [LARGE SCALE GENOMIC DNA]</scope>
    <source>
        <strain evidence="2">cv. Yunnan</strain>
        <tissue evidence="1">Leaves</tissue>
    </source>
</reference>
<evidence type="ECO:0000313" key="2">
    <source>
        <dbReference type="Proteomes" id="UP001056120"/>
    </source>
</evidence>